<protein>
    <submittedName>
        <fullName evidence="3">Uncharacterized protein</fullName>
    </submittedName>
</protein>
<dbReference type="InterPro" id="IPR018860">
    <property type="entry name" value="APC_suCDC26"/>
</dbReference>
<dbReference type="GO" id="GO:0005680">
    <property type="term" value="C:anaphase-promoting complex"/>
    <property type="evidence" value="ECO:0007669"/>
    <property type="project" value="InterPro"/>
</dbReference>
<proteinExistence type="predicted"/>
<dbReference type="EnsemblMetazoa" id="AARA003204-RA">
    <property type="protein sequence ID" value="AARA003204-PA"/>
    <property type="gene ID" value="AARA003204"/>
</dbReference>
<dbReference type="GO" id="GO:0031145">
    <property type="term" value="P:anaphase-promoting complex-dependent catabolic process"/>
    <property type="evidence" value="ECO:0007669"/>
    <property type="project" value="InterPro"/>
</dbReference>
<evidence type="ECO:0000313" key="3">
    <source>
        <dbReference type="EnsemblMetazoa" id="AARA003204-PA"/>
    </source>
</evidence>
<feature type="compositionally biased region" description="Basic and acidic residues" evidence="2">
    <location>
        <begin position="24"/>
        <end position="38"/>
    </location>
</feature>
<sequence>MRRREIPAFTLKLSDLKEYEQAKQEKLDKKSCQTDKQPKAATSSQQARKLPPNVHSFN</sequence>
<accession>A0A182HPL5</accession>
<keyword evidence="1" id="KW-0833">Ubl conjugation pathway</keyword>
<organism evidence="3 4">
    <name type="scientific">Anopheles arabiensis</name>
    <name type="common">Mosquito</name>
    <dbReference type="NCBI Taxonomy" id="7173"/>
    <lineage>
        <taxon>Eukaryota</taxon>
        <taxon>Metazoa</taxon>
        <taxon>Ecdysozoa</taxon>
        <taxon>Arthropoda</taxon>
        <taxon>Hexapoda</taxon>
        <taxon>Insecta</taxon>
        <taxon>Pterygota</taxon>
        <taxon>Neoptera</taxon>
        <taxon>Endopterygota</taxon>
        <taxon>Diptera</taxon>
        <taxon>Nematocera</taxon>
        <taxon>Culicoidea</taxon>
        <taxon>Culicidae</taxon>
        <taxon>Anophelinae</taxon>
        <taxon>Anopheles</taxon>
    </lineage>
</organism>
<dbReference type="Proteomes" id="UP000075840">
    <property type="component" value="Unassembled WGS sequence"/>
</dbReference>
<dbReference type="VEuPathDB" id="VectorBase:AARA003204"/>
<keyword evidence="4" id="KW-1185">Reference proteome</keyword>
<name>A0A182HPL5_ANOAR</name>
<dbReference type="AlphaFoldDB" id="A0A182HPL5"/>
<reference evidence="3" key="1">
    <citation type="submission" date="2022-08" db="UniProtKB">
        <authorList>
            <consortium name="EnsemblMetazoa"/>
        </authorList>
    </citation>
    <scope>IDENTIFICATION</scope>
    <source>
        <strain evidence="3">Dongola</strain>
    </source>
</reference>
<dbReference type="Pfam" id="PF10471">
    <property type="entry name" value="ANAPC_CDC26"/>
    <property type="match status" value="1"/>
</dbReference>
<dbReference type="EMBL" id="APCN01003265">
    <property type="status" value="NOT_ANNOTATED_CDS"/>
    <property type="molecule type" value="Genomic_DNA"/>
</dbReference>
<evidence type="ECO:0000313" key="4">
    <source>
        <dbReference type="Proteomes" id="UP000075840"/>
    </source>
</evidence>
<evidence type="ECO:0000256" key="1">
    <source>
        <dbReference type="ARBA" id="ARBA00022786"/>
    </source>
</evidence>
<evidence type="ECO:0000256" key="2">
    <source>
        <dbReference type="SAM" id="MobiDB-lite"/>
    </source>
</evidence>
<feature type="region of interest" description="Disordered" evidence="2">
    <location>
        <begin position="24"/>
        <end position="58"/>
    </location>
</feature>